<dbReference type="EMBL" id="JABANE010000157">
    <property type="protein sequence ID" value="NME72394.1"/>
    <property type="molecule type" value="Genomic_DNA"/>
</dbReference>
<feature type="transmembrane region" description="Helical" evidence="4">
    <location>
        <begin position="211"/>
        <end position="228"/>
    </location>
</feature>
<evidence type="ECO:0000313" key="7">
    <source>
        <dbReference type="Proteomes" id="UP000576082"/>
    </source>
</evidence>
<reference evidence="6 7" key="1">
    <citation type="submission" date="2020-04" db="EMBL/GenBank/DDBJ databases">
        <title>Flammeovirga sp. SR4, a novel species isolated from seawater.</title>
        <authorList>
            <person name="Wang X."/>
        </authorList>
    </citation>
    <scope>NUCLEOTIDE SEQUENCE [LARGE SCALE GENOMIC DNA]</scope>
    <source>
        <strain evidence="6 7">ATCC 23126</strain>
    </source>
</reference>
<dbReference type="PANTHER" id="PTHR43280:SF29">
    <property type="entry name" value="ARAC-FAMILY TRANSCRIPTIONAL REGULATOR"/>
    <property type="match status" value="1"/>
</dbReference>
<dbReference type="AlphaFoldDB" id="A0A7X9S130"/>
<feature type="domain" description="HTH araC/xylS-type" evidence="5">
    <location>
        <begin position="262"/>
        <end position="363"/>
    </location>
</feature>
<evidence type="ECO:0000256" key="4">
    <source>
        <dbReference type="SAM" id="Phobius"/>
    </source>
</evidence>
<dbReference type="InterPro" id="IPR009057">
    <property type="entry name" value="Homeodomain-like_sf"/>
</dbReference>
<feature type="transmembrane region" description="Helical" evidence="4">
    <location>
        <begin position="107"/>
        <end position="127"/>
    </location>
</feature>
<feature type="transmembrane region" description="Helical" evidence="4">
    <location>
        <begin position="139"/>
        <end position="157"/>
    </location>
</feature>
<keyword evidence="4" id="KW-0812">Transmembrane</keyword>
<dbReference type="GO" id="GO:0003700">
    <property type="term" value="F:DNA-binding transcription factor activity"/>
    <property type="evidence" value="ECO:0007669"/>
    <property type="project" value="InterPro"/>
</dbReference>
<feature type="transmembrane region" description="Helical" evidence="4">
    <location>
        <begin position="34"/>
        <end position="53"/>
    </location>
</feature>
<gene>
    <name evidence="6" type="ORF">HHU12_30820</name>
</gene>
<keyword evidence="7" id="KW-1185">Reference proteome</keyword>
<dbReference type="RefSeq" id="WP_169660586.1">
    <property type="nucleotide sequence ID" value="NZ_JABANE010000157.1"/>
</dbReference>
<evidence type="ECO:0000256" key="3">
    <source>
        <dbReference type="ARBA" id="ARBA00023163"/>
    </source>
</evidence>
<comment type="caution">
    <text evidence="6">The sequence shown here is derived from an EMBL/GenBank/DDBJ whole genome shotgun (WGS) entry which is preliminary data.</text>
</comment>
<dbReference type="SMART" id="SM00342">
    <property type="entry name" value="HTH_ARAC"/>
    <property type="match status" value="1"/>
</dbReference>
<dbReference type="GO" id="GO:0043565">
    <property type="term" value="F:sequence-specific DNA binding"/>
    <property type="evidence" value="ECO:0007669"/>
    <property type="project" value="InterPro"/>
</dbReference>
<keyword evidence="3" id="KW-0804">Transcription</keyword>
<keyword evidence="4" id="KW-0472">Membrane</keyword>
<feature type="transmembrane region" description="Helical" evidence="4">
    <location>
        <begin position="6"/>
        <end position="27"/>
    </location>
</feature>
<evidence type="ECO:0000313" key="6">
    <source>
        <dbReference type="EMBL" id="NME72394.1"/>
    </source>
</evidence>
<evidence type="ECO:0000259" key="5">
    <source>
        <dbReference type="PROSITE" id="PS01124"/>
    </source>
</evidence>
<evidence type="ECO:0000256" key="2">
    <source>
        <dbReference type="ARBA" id="ARBA00023125"/>
    </source>
</evidence>
<organism evidence="6 7">
    <name type="scientific">Flammeovirga aprica JL-4</name>
    <dbReference type="NCBI Taxonomy" id="694437"/>
    <lineage>
        <taxon>Bacteria</taxon>
        <taxon>Pseudomonadati</taxon>
        <taxon>Bacteroidota</taxon>
        <taxon>Cytophagia</taxon>
        <taxon>Cytophagales</taxon>
        <taxon>Flammeovirgaceae</taxon>
        <taxon>Flammeovirga</taxon>
    </lineage>
</organism>
<dbReference type="InterPro" id="IPR018060">
    <property type="entry name" value="HTH_AraC"/>
</dbReference>
<name>A0A7X9S130_9BACT</name>
<dbReference type="Pfam" id="PF12833">
    <property type="entry name" value="HTH_18"/>
    <property type="match status" value="1"/>
</dbReference>
<accession>A0A7X9S130</accession>
<keyword evidence="2" id="KW-0238">DNA-binding</keyword>
<keyword evidence="1" id="KW-0805">Transcription regulation</keyword>
<proteinExistence type="predicted"/>
<evidence type="ECO:0000256" key="1">
    <source>
        <dbReference type="ARBA" id="ARBA00023015"/>
    </source>
</evidence>
<sequence length="370" mass="43178">MNFNIFNFLSIMGAVQGVIFSLVLIFFPKGRKSSNYLLSALIACIAITMGRHVLLDMHILQRHPLLESVPLTYLLMIGPLLYLYTKSVCAPSYIFDSNSIKHLLPSFIFLIARIFNMLDQFYFEVGIFEMLNDNEKPEVILGVISMSIYAFMTFRIINAEEEISDADVMNRIWMKKIIYGWAIGWVLFATLSFIDLMFYDFERPYSDYYVLFLYLAFVIYWLGLKGFYERVTHFTKESLVVEKEKISTIKSTNLQSEMETLQKVMKENKPYLNPELNLEKLSEEVGFSPKKVSVILNQGFEKSFYHFINTYRVEEFKNRISQSENQNLNLLTVAYDSGFNSKSTFNYIFKKETGVTPLQYKKKMNIKAVV</sequence>
<dbReference type="Gene3D" id="1.10.10.60">
    <property type="entry name" value="Homeodomain-like"/>
    <property type="match status" value="2"/>
</dbReference>
<dbReference type="PANTHER" id="PTHR43280">
    <property type="entry name" value="ARAC-FAMILY TRANSCRIPTIONAL REGULATOR"/>
    <property type="match status" value="1"/>
</dbReference>
<dbReference type="Proteomes" id="UP000576082">
    <property type="component" value="Unassembled WGS sequence"/>
</dbReference>
<protein>
    <submittedName>
        <fullName evidence="6">Helix-turn-helix transcriptional regulator</fullName>
    </submittedName>
</protein>
<keyword evidence="4" id="KW-1133">Transmembrane helix</keyword>
<feature type="transmembrane region" description="Helical" evidence="4">
    <location>
        <begin position="178"/>
        <end position="199"/>
    </location>
</feature>
<dbReference type="PROSITE" id="PS01124">
    <property type="entry name" value="HTH_ARAC_FAMILY_2"/>
    <property type="match status" value="1"/>
</dbReference>
<feature type="transmembrane region" description="Helical" evidence="4">
    <location>
        <begin position="73"/>
        <end position="95"/>
    </location>
</feature>
<dbReference type="SUPFAM" id="SSF46689">
    <property type="entry name" value="Homeodomain-like"/>
    <property type="match status" value="1"/>
</dbReference>